<evidence type="ECO:0008006" key="4">
    <source>
        <dbReference type="Google" id="ProtNLM"/>
    </source>
</evidence>
<feature type="compositionally biased region" description="Basic residues" evidence="1">
    <location>
        <begin position="104"/>
        <end position="115"/>
    </location>
</feature>
<feature type="region of interest" description="Disordered" evidence="1">
    <location>
        <begin position="91"/>
        <end position="115"/>
    </location>
</feature>
<dbReference type="RefSeq" id="WP_378477743.1">
    <property type="nucleotide sequence ID" value="NZ_JBHUIW010000010.1"/>
</dbReference>
<evidence type="ECO:0000256" key="1">
    <source>
        <dbReference type="SAM" id="MobiDB-lite"/>
    </source>
</evidence>
<name>A0ABW5AKB2_9BRAD</name>
<dbReference type="EMBL" id="JBHUIW010000010">
    <property type="protein sequence ID" value="MFD2182565.1"/>
    <property type="molecule type" value="Genomic_DNA"/>
</dbReference>
<accession>A0ABW5AKB2</accession>
<dbReference type="Proteomes" id="UP001597314">
    <property type="component" value="Unassembled WGS sequence"/>
</dbReference>
<evidence type="ECO:0000313" key="2">
    <source>
        <dbReference type="EMBL" id="MFD2182565.1"/>
    </source>
</evidence>
<organism evidence="2 3">
    <name type="scientific">Rhodoplanes azumiensis</name>
    <dbReference type="NCBI Taxonomy" id="1897628"/>
    <lineage>
        <taxon>Bacteria</taxon>
        <taxon>Pseudomonadati</taxon>
        <taxon>Pseudomonadota</taxon>
        <taxon>Alphaproteobacteria</taxon>
        <taxon>Hyphomicrobiales</taxon>
        <taxon>Nitrobacteraceae</taxon>
        <taxon>Rhodoplanes</taxon>
    </lineage>
</organism>
<gene>
    <name evidence="2" type="ORF">ACFSOX_10400</name>
</gene>
<keyword evidence="3" id="KW-1185">Reference proteome</keyword>
<comment type="caution">
    <text evidence="2">The sequence shown here is derived from an EMBL/GenBank/DDBJ whole genome shotgun (WGS) entry which is preliminary data.</text>
</comment>
<reference evidence="3" key="1">
    <citation type="journal article" date="2019" name="Int. J. Syst. Evol. Microbiol.">
        <title>The Global Catalogue of Microorganisms (GCM) 10K type strain sequencing project: providing services to taxonomists for standard genome sequencing and annotation.</title>
        <authorList>
            <consortium name="The Broad Institute Genomics Platform"/>
            <consortium name="The Broad Institute Genome Sequencing Center for Infectious Disease"/>
            <person name="Wu L."/>
            <person name="Ma J."/>
        </authorList>
    </citation>
    <scope>NUCLEOTIDE SEQUENCE [LARGE SCALE GENOMIC DNA]</scope>
    <source>
        <strain evidence="3">CGMCC 1.6774</strain>
    </source>
</reference>
<protein>
    <recommendedName>
        <fullName evidence="4">Transcriptional regulator</fullName>
    </recommendedName>
</protein>
<sequence>MTTPAAHLTLQFLGWLAEAPRSYAAVMEAWRTSCPRLSIWEDALIDGLVEIGAGAPSRDAAPVRLTARGRALLASAGAMAAATTTTAAEAIASQSAPVSARTSKTPRRRARRRAA</sequence>
<proteinExistence type="predicted"/>
<evidence type="ECO:0000313" key="3">
    <source>
        <dbReference type="Proteomes" id="UP001597314"/>
    </source>
</evidence>